<dbReference type="OrthoDB" id="9809379at2"/>
<organism evidence="5 6">
    <name type="scientific">Saccharothrix variisporea</name>
    <dbReference type="NCBI Taxonomy" id="543527"/>
    <lineage>
        <taxon>Bacteria</taxon>
        <taxon>Bacillati</taxon>
        <taxon>Actinomycetota</taxon>
        <taxon>Actinomycetes</taxon>
        <taxon>Pseudonocardiales</taxon>
        <taxon>Pseudonocardiaceae</taxon>
        <taxon>Saccharothrix</taxon>
    </lineage>
</organism>
<dbReference type="Pfam" id="PF00004">
    <property type="entry name" value="AAA"/>
    <property type="match status" value="1"/>
</dbReference>
<evidence type="ECO:0000256" key="1">
    <source>
        <dbReference type="ARBA" id="ARBA00006914"/>
    </source>
</evidence>
<dbReference type="Gene3D" id="3.40.50.300">
    <property type="entry name" value="P-loop containing nucleotide triphosphate hydrolases"/>
    <property type="match status" value="1"/>
</dbReference>
<keyword evidence="6" id="KW-1185">Reference proteome</keyword>
<evidence type="ECO:0000259" key="4">
    <source>
        <dbReference type="SMART" id="SM00382"/>
    </source>
</evidence>
<name>A0A495X2C4_9PSEU</name>
<dbReference type="AlphaFoldDB" id="A0A495X2C4"/>
<dbReference type="PANTHER" id="PTHR23073">
    <property type="entry name" value="26S PROTEASOME REGULATORY SUBUNIT"/>
    <property type="match status" value="1"/>
</dbReference>
<accession>A0A495X2C4</accession>
<dbReference type="GO" id="GO:0016887">
    <property type="term" value="F:ATP hydrolysis activity"/>
    <property type="evidence" value="ECO:0007669"/>
    <property type="project" value="InterPro"/>
</dbReference>
<dbReference type="InterPro" id="IPR027417">
    <property type="entry name" value="P-loop_NTPase"/>
</dbReference>
<reference evidence="5 6" key="1">
    <citation type="submission" date="2018-10" db="EMBL/GenBank/DDBJ databases">
        <title>Sequencing the genomes of 1000 actinobacteria strains.</title>
        <authorList>
            <person name="Klenk H.-P."/>
        </authorList>
    </citation>
    <scope>NUCLEOTIDE SEQUENCE [LARGE SCALE GENOMIC DNA]</scope>
    <source>
        <strain evidence="5 6">DSM 43911</strain>
    </source>
</reference>
<evidence type="ECO:0000313" key="5">
    <source>
        <dbReference type="EMBL" id="RKT68152.1"/>
    </source>
</evidence>
<dbReference type="InterPro" id="IPR050221">
    <property type="entry name" value="26S_Proteasome_ATPase"/>
</dbReference>
<sequence>MLDDQYRLEVLGLPADLPPVAAAAFRSRLTRGTRELFDETGLSEISLVVRREGAPPQAQEHALDLDQRMSYFRVVPPAHDFSRLVLPPDTLEELHRAVDAVRLRHLVFDTWGLRAVEPHPRTAIGLHGPPGTGKTMIAQALAAHLGKPLLPARTSQLESKYHGEGGKYLTALFEAAKRADAVLFVDEAESLLSRRFESVGQGAEHAVNTLRSELVQHLDRHEGVVVFATNLVRSYDPAISSRLHHVLVPAPDRAAREAIWAAHLSTGLPLAEDVSPAALAETGDVVGRDIKRAVIGAAVAVARRGDGVVRHADLADALARLLAQRPPAGDQVTEEERAVVAEGLRARRNGG</sequence>
<protein>
    <submittedName>
        <fullName evidence="5">ATPase family protein associated with various cellular activities (AAA)</fullName>
    </submittedName>
</protein>
<evidence type="ECO:0000256" key="2">
    <source>
        <dbReference type="ARBA" id="ARBA00022741"/>
    </source>
</evidence>
<evidence type="ECO:0000313" key="6">
    <source>
        <dbReference type="Proteomes" id="UP000272729"/>
    </source>
</evidence>
<gene>
    <name evidence="5" type="ORF">DFJ66_1333</name>
</gene>
<dbReference type="InterPro" id="IPR003593">
    <property type="entry name" value="AAA+_ATPase"/>
</dbReference>
<dbReference type="Gene3D" id="1.10.8.60">
    <property type="match status" value="1"/>
</dbReference>
<evidence type="ECO:0000256" key="3">
    <source>
        <dbReference type="ARBA" id="ARBA00022840"/>
    </source>
</evidence>
<dbReference type="Proteomes" id="UP000272729">
    <property type="component" value="Unassembled WGS sequence"/>
</dbReference>
<comment type="similarity">
    <text evidence="1">Belongs to the AAA ATPase family.</text>
</comment>
<keyword evidence="3" id="KW-0067">ATP-binding</keyword>
<dbReference type="SUPFAM" id="SSF52540">
    <property type="entry name" value="P-loop containing nucleoside triphosphate hydrolases"/>
    <property type="match status" value="1"/>
</dbReference>
<dbReference type="RefSeq" id="WP_121218942.1">
    <property type="nucleotide sequence ID" value="NZ_JBIUBA010000015.1"/>
</dbReference>
<comment type="caution">
    <text evidence="5">The sequence shown here is derived from an EMBL/GenBank/DDBJ whole genome shotgun (WGS) entry which is preliminary data.</text>
</comment>
<proteinExistence type="inferred from homology"/>
<keyword evidence="2" id="KW-0547">Nucleotide-binding</keyword>
<dbReference type="SMART" id="SM00382">
    <property type="entry name" value="AAA"/>
    <property type="match status" value="1"/>
</dbReference>
<feature type="domain" description="AAA+ ATPase" evidence="4">
    <location>
        <begin position="120"/>
        <end position="252"/>
    </location>
</feature>
<dbReference type="InterPro" id="IPR003959">
    <property type="entry name" value="ATPase_AAA_core"/>
</dbReference>
<dbReference type="CDD" id="cd19481">
    <property type="entry name" value="RecA-like_protease"/>
    <property type="match status" value="1"/>
</dbReference>
<dbReference type="GO" id="GO:0005524">
    <property type="term" value="F:ATP binding"/>
    <property type="evidence" value="ECO:0007669"/>
    <property type="project" value="UniProtKB-KW"/>
</dbReference>
<dbReference type="EMBL" id="RBXR01000001">
    <property type="protein sequence ID" value="RKT68152.1"/>
    <property type="molecule type" value="Genomic_DNA"/>
</dbReference>